<feature type="domain" description="Aminoacyl-transfer RNA synthetases class-II family profile" evidence="10">
    <location>
        <begin position="132"/>
        <end position="402"/>
    </location>
</feature>
<evidence type="ECO:0000256" key="3">
    <source>
        <dbReference type="ARBA" id="ARBA00022840"/>
    </source>
</evidence>
<keyword evidence="2 6" id="KW-0547">Nucleotide-binding</keyword>
<evidence type="ECO:0000256" key="1">
    <source>
        <dbReference type="ARBA" id="ARBA00022598"/>
    </source>
</evidence>
<evidence type="ECO:0000313" key="12">
    <source>
        <dbReference type="Proteomes" id="UP000709672"/>
    </source>
</evidence>
<organism evidence="11 12">
    <name type="scientific">Candidatus Sungiibacteriota bacterium</name>
    <dbReference type="NCBI Taxonomy" id="2750080"/>
    <lineage>
        <taxon>Bacteria</taxon>
        <taxon>Candidatus Sungiibacteriota</taxon>
    </lineage>
</organism>
<evidence type="ECO:0000256" key="7">
    <source>
        <dbReference type="PIRSR" id="PIRSR001529-1"/>
    </source>
</evidence>
<dbReference type="PRINTS" id="PR00981">
    <property type="entry name" value="TRNASYNTHSER"/>
</dbReference>
<dbReference type="InterPro" id="IPR045864">
    <property type="entry name" value="aa-tRNA-synth_II/BPL/LPL"/>
</dbReference>
<evidence type="ECO:0000313" key="11">
    <source>
        <dbReference type="EMBL" id="MBI2465772.1"/>
    </source>
</evidence>
<dbReference type="InterPro" id="IPR015866">
    <property type="entry name" value="Ser-tRNA-synth_1_N"/>
</dbReference>
<comment type="function">
    <text evidence="6">Catalyzes the attachment of serine to tRNA(Ser). Is also able to aminoacylate tRNA(Sec) with serine, to form the misacylated tRNA L-seryl-tRNA(Sec), which will be further converted into selenocysteinyl-tRNA(Sec).</text>
</comment>
<comment type="subcellular location">
    <subcellularLocation>
        <location evidence="6">Cytoplasm</location>
    </subcellularLocation>
</comment>
<dbReference type="PROSITE" id="PS50862">
    <property type="entry name" value="AA_TRNA_LIGASE_II"/>
    <property type="match status" value="1"/>
</dbReference>
<dbReference type="InterPro" id="IPR002317">
    <property type="entry name" value="Ser-tRNA-ligase_type_1"/>
</dbReference>
<dbReference type="EMBL" id="JACPHQ010000011">
    <property type="protein sequence ID" value="MBI2465772.1"/>
    <property type="molecule type" value="Genomic_DNA"/>
</dbReference>
<dbReference type="Gene3D" id="1.10.287.40">
    <property type="entry name" value="Serine-tRNA synthetase, tRNA binding domain"/>
    <property type="match status" value="1"/>
</dbReference>
<dbReference type="SUPFAM" id="SSF46589">
    <property type="entry name" value="tRNA-binding arm"/>
    <property type="match status" value="1"/>
</dbReference>
<comment type="pathway">
    <text evidence="6">Aminoacyl-tRNA biosynthesis; selenocysteinyl-tRNA(Sec) biosynthesis; L-seryl-tRNA(Sec) from L-serine and tRNA(Sec): step 1/1.</text>
</comment>
<accession>A0A931YDC3</accession>
<dbReference type="Gene3D" id="3.30.930.10">
    <property type="entry name" value="Bira Bifunctional Protein, Domain 2"/>
    <property type="match status" value="1"/>
</dbReference>
<proteinExistence type="inferred from homology"/>
<evidence type="ECO:0000256" key="4">
    <source>
        <dbReference type="ARBA" id="ARBA00022917"/>
    </source>
</evidence>
<feature type="binding site" evidence="6">
    <location>
        <position position="377"/>
    </location>
    <ligand>
        <name>L-serine</name>
        <dbReference type="ChEBI" id="CHEBI:33384"/>
    </ligand>
</feature>
<dbReference type="GO" id="GO:0006434">
    <property type="term" value="P:seryl-tRNA aminoacylation"/>
    <property type="evidence" value="ECO:0007669"/>
    <property type="project" value="UniProtKB-UniRule"/>
</dbReference>
<keyword evidence="3 6" id="KW-0067">ATP-binding</keyword>
<keyword evidence="9" id="KW-0175">Coiled coil</keyword>
<dbReference type="GO" id="GO:0004828">
    <property type="term" value="F:serine-tRNA ligase activity"/>
    <property type="evidence" value="ECO:0007669"/>
    <property type="project" value="UniProtKB-UniRule"/>
</dbReference>
<dbReference type="GO" id="GO:0016260">
    <property type="term" value="P:selenocysteine biosynthetic process"/>
    <property type="evidence" value="ECO:0007669"/>
    <property type="project" value="UniProtKB-UniRule"/>
</dbReference>
<dbReference type="SUPFAM" id="SSF55681">
    <property type="entry name" value="Class II aaRS and biotin synthetases"/>
    <property type="match status" value="1"/>
</dbReference>
<dbReference type="InterPro" id="IPR042103">
    <property type="entry name" value="SerRS_1_N_sf"/>
</dbReference>
<dbReference type="EC" id="6.1.1.11" evidence="6"/>
<feature type="binding site" evidence="6 7">
    <location>
        <position position="278"/>
    </location>
    <ligand>
        <name>L-serine</name>
        <dbReference type="ChEBI" id="CHEBI:33384"/>
    </ligand>
</feature>
<feature type="site" description="Important for serine binding" evidence="7">
    <location>
        <position position="377"/>
    </location>
</feature>
<feature type="binding site" evidence="8">
    <location>
        <begin position="271"/>
        <end position="274"/>
    </location>
    <ligand>
        <name>ATP</name>
        <dbReference type="ChEBI" id="CHEBI:30616"/>
    </ligand>
</feature>
<protein>
    <recommendedName>
        <fullName evidence="6">Serine--tRNA ligase</fullName>
        <ecNumber evidence="6">6.1.1.11</ecNumber>
    </recommendedName>
    <alternativeName>
        <fullName evidence="6">Seryl-tRNA synthetase</fullName>
        <shortName evidence="6">SerRS</shortName>
    </alternativeName>
    <alternativeName>
        <fullName evidence="6">Seryl-tRNA(Ser/Sec) synthetase</fullName>
    </alternativeName>
</protein>
<dbReference type="NCBIfam" id="TIGR00414">
    <property type="entry name" value="serS"/>
    <property type="match status" value="1"/>
</dbReference>
<evidence type="ECO:0000259" key="10">
    <source>
        <dbReference type="PROSITE" id="PS50862"/>
    </source>
</evidence>
<evidence type="ECO:0000256" key="8">
    <source>
        <dbReference type="PIRSR" id="PIRSR001529-2"/>
    </source>
</evidence>
<feature type="binding site" evidence="6">
    <location>
        <begin position="224"/>
        <end position="226"/>
    </location>
    <ligand>
        <name>L-serine</name>
        <dbReference type="ChEBI" id="CHEBI:33384"/>
    </ligand>
</feature>
<feature type="binding site" evidence="7">
    <location>
        <position position="255"/>
    </location>
    <ligand>
        <name>L-serine</name>
        <dbReference type="ChEBI" id="CHEBI:33384"/>
    </ligand>
</feature>
<dbReference type="GO" id="GO:0005737">
    <property type="term" value="C:cytoplasm"/>
    <property type="evidence" value="ECO:0007669"/>
    <property type="project" value="UniProtKB-SubCell"/>
</dbReference>
<dbReference type="AlphaFoldDB" id="A0A931YDC3"/>
<dbReference type="CDD" id="cd00770">
    <property type="entry name" value="SerRS_core"/>
    <property type="match status" value="1"/>
</dbReference>
<feature type="binding site" evidence="6 8">
    <location>
        <begin position="342"/>
        <end position="345"/>
    </location>
    <ligand>
        <name>ATP</name>
        <dbReference type="ChEBI" id="CHEBI:30616"/>
    </ligand>
</feature>
<dbReference type="InterPro" id="IPR002314">
    <property type="entry name" value="aa-tRNA-synt_IIb"/>
</dbReference>
<gene>
    <name evidence="6 11" type="primary">serS</name>
    <name evidence="11" type="ORF">HYV66_00900</name>
</gene>
<dbReference type="HAMAP" id="MF_00176">
    <property type="entry name" value="Ser_tRNA_synth_type1"/>
    <property type="match status" value="1"/>
</dbReference>
<feature type="binding site" evidence="7">
    <location>
        <position position="375"/>
    </location>
    <ligand>
        <name>L-serine</name>
        <dbReference type="ChEBI" id="CHEBI:33384"/>
    </ligand>
</feature>
<dbReference type="Pfam" id="PF00587">
    <property type="entry name" value="tRNA-synt_2b"/>
    <property type="match status" value="1"/>
</dbReference>
<evidence type="ECO:0000256" key="5">
    <source>
        <dbReference type="ARBA" id="ARBA00023146"/>
    </source>
</evidence>
<reference evidence="11" key="1">
    <citation type="submission" date="2020-07" db="EMBL/GenBank/DDBJ databases">
        <title>Huge and variable diversity of episymbiotic CPR bacteria and DPANN archaea in groundwater ecosystems.</title>
        <authorList>
            <person name="He C.Y."/>
            <person name="Keren R."/>
            <person name="Whittaker M."/>
            <person name="Farag I.F."/>
            <person name="Doudna J."/>
            <person name="Cate J.H.D."/>
            <person name="Banfield J.F."/>
        </authorList>
    </citation>
    <scope>NUCLEOTIDE SEQUENCE</scope>
    <source>
        <strain evidence="11">NC_groundwater_418_Ag_B-0.1um_45_10</strain>
    </source>
</reference>
<dbReference type="InterPro" id="IPR006195">
    <property type="entry name" value="aa-tRNA-synth_II"/>
</dbReference>
<comment type="catalytic activity">
    <reaction evidence="6">
        <text>tRNA(Ser) + L-serine + ATP = L-seryl-tRNA(Ser) + AMP + diphosphate + H(+)</text>
        <dbReference type="Rhea" id="RHEA:12292"/>
        <dbReference type="Rhea" id="RHEA-COMP:9669"/>
        <dbReference type="Rhea" id="RHEA-COMP:9703"/>
        <dbReference type="ChEBI" id="CHEBI:15378"/>
        <dbReference type="ChEBI" id="CHEBI:30616"/>
        <dbReference type="ChEBI" id="CHEBI:33019"/>
        <dbReference type="ChEBI" id="CHEBI:33384"/>
        <dbReference type="ChEBI" id="CHEBI:78442"/>
        <dbReference type="ChEBI" id="CHEBI:78533"/>
        <dbReference type="ChEBI" id="CHEBI:456215"/>
        <dbReference type="EC" id="6.1.1.11"/>
    </reaction>
</comment>
<dbReference type="InterPro" id="IPR010978">
    <property type="entry name" value="tRNA-bd_arm"/>
</dbReference>
<dbReference type="PANTHER" id="PTHR11778">
    <property type="entry name" value="SERYL-TRNA SYNTHETASE"/>
    <property type="match status" value="1"/>
</dbReference>
<dbReference type="InterPro" id="IPR033729">
    <property type="entry name" value="SerRS_core"/>
</dbReference>
<feature type="coiled-coil region" evidence="9">
    <location>
        <begin position="30"/>
        <end position="89"/>
    </location>
</feature>
<keyword evidence="1 6" id="KW-0436">Ligase</keyword>
<comment type="caution">
    <text evidence="11">The sequence shown here is derived from an EMBL/GenBank/DDBJ whole genome shotgun (WGS) entry which is preliminary data.</text>
</comment>
<dbReference type="Proteomes" id="UP000709672">
    <property type="component" value="Unassembled WGS sequence"/>
</dbReference>
<feature type="binding site" evidence="7">
    <location>
        <position position="224"/>
    </location>
    <ligand>
        <name>L-serine</name>
        <dbReference type="ChEBI" id="CHEBI:33384"/>
    </ligand>
</feature>
<comment type="similarity">
    <text evidence="6">Belongs to the class-II aminoacyl-tRNA synthetase family. Type-1 seryl-tRNA synthetase subfamily.</text>
</comment>
<keyword evidence="5 6" id="KW-0030">Aminoacyl-tRNA synthetase</keyword>
<dbReference type="PIRSF" id="PIRSF001529">
    <property type="entry name" value="Ser-tRNA-synth_IIa"/>
    <property type="match status" value="1"/>
</dbReference>
<comment type="subunit">
    <text evidence="6">Homodimer. The tRNA molecule binds across the dimer.</text>
</comment>
<evidence type="ECO:0000256" key="2">
    <source>
        <dbReference type="ARBA" id="ARBA00022741"/>
    </source>
</evidence>
<name>A0A931YDC3_9BACT</name>
<comment type="domain">
    <text evidence="6">Consists of two distinct domains, a catalytic core and a N-terminal extension that is involved in tRNA binding.</text>
</comment>
<sequence>MIDIKLLRDNPESVKKAVARKGYRIDVDEILKLDERRRNLIQEVEELRRSSNEISATGKETSPADRDKARGIKEKVKIKEKELAVIEDDFFGKFSQIPNPAFDDVAEGKNEADNKELRIIGKKTEFSFKPKDHLEISESLNLIDFKSGAKVAGSQFYYLKNEAAMLELALIHYTLDILREAGFEVLFTPDLVKSRFYLGTGYLPKGDEAQTYEIKDSDLGLIATAEIALAGYHADEVLDVKSLPKKYAGVSHCFRREAGAYGKYSKGLYRVHQFTKVEMFCYTPPEASKNMHNELLRLEEKIFQGLGLTYRVVAMCAGDLGSQAAAKYDLEAWLPGRGEWGEVTSTSNTTDYQARNLNVKYRLADGKTGFVHTLNGTAIAVSRALIAILENYQKEDGSVAIPEVLHKYLLFKVITAK</sequence>
<evidence type="ECO:0000256" key="9">
    <source>
        <dbReference type="SAM" id="Coils"/>
    </source>
</evidence>
<feature type="binding site" evidence="6">
    <location>
        <position position="271"/>
    </location>
    <ligand>
        <name>ATP</name>
        <dbReference type="ChEBI" id="CHEBI:30616"/>
    </ligand>
</feature>
<dbReference type="GO" id="GO:0005524">
    <property type="term" value="F:ATP binding"/>
    <property type="evidence" value="ECO:0007669"/>
    <property type="project" value="UniProtKB-UniRule"/>
</dbReference>
<keyword evidence="4 6" id="KW-0648">Protein biosynthesis</keyword>
<evidence type="ECO:0000256" key="6">
    <source>
        <dbReference type="HAMAP-Rule" id="MF_00176"/>
    </source>
</evidence>
<keyword evidence="6" id="KW-0963">Cytoplasm</keyword>
<feature type="binding site" evidence="6 8">
    <location>
        <begin position="255"/>
        <end position="257"/>
    </location>
    <ligand>
        <name>ATP</name>
        <dbReference type="ChEBI" id="CHEBI:30616"/>
    </ligand>
</feature>
<dbReference type="Pfam" id="PF02403">
    <property type="entry name" value="Seryl_tRNA_N"/>
    <property type="match status" value="1"/>
</dbReference>
<comment type="catalytic activity">
    <reaction evidence="6">
        <text>tRNA(Sec) + L-serine + ATP = L-seryl-tRNA(Sec) + AMP + diphosphate + H(+)</text>
        <dbReference type="Rhea" id="RHEA:42580"/>
        <dbReference type="Rhea" id="RHEA-COMP:9742"/>
        <dbReference type="Rhea" id="RHEA-COMP:10128"/>
        <dbReference type="ChEBI" id="CHEBI:15378"/>
        <dbReference type="ChEBI" id="CHEBI:30616"/>
        <dbReference type="ChEBI" id="CHEBI:33019"/>
        <dbReference type="ChEBI" id="CHEBI:33384"/>
        <dbReference type="ChEBI" id="CHEBI:78442"/>
        <dbReference type="ChEBI" id="CHEBI:78533"/>
        <dbReference type="ChEBI" id="CHEBI:456215"/>
        <dbReference type="EC" id="6.1.1.11"/>
    </reaction>
</comment>